<feature type="compositionally biased region" description="Acidic residues" evidence="1">
    <location>
        <begin position="305"/>
        <end position="321"/>
    </location>
</feature>
<dbReference type="EMBL" id="JAPWDO010000005">
    <property type="protein sequence ID" value="KAJ5470675.1"/>
    <property type="molecule type" value="Genomic_DNA"/>
</dbReference>
<reference evidence="2" key="1">
    <citation type="submission" date="2022-12" db="EMBL/GenBank/DDBJ databases">
        <authorList>
            <person name="Petersen C."/>
        </authorList>
    </citation>
    <scope>NUCLEOTIDE SEQUENCE</scope>
    <source>
        <strain evidence="2">IBT 17660</strain>
    </source>
</reference>
<dbReference type="AlphaFoldDB" id="A0A9X0BKI7"/>
<dbReference type="OrthoDB" id="4510378at2759"/>
<reference evidence="2" key="2">
    <citation type="journal article" date="2023" name="IMA Fungus">
        <title>Comparative genomic study of the Penicillium genus elucidates a diverse pangenome and 15 lateral gene transfer events.</title>
        <authorList>
            <person name="Petersen C."/>
            <person name="Sorensen T."/>
            <person name="Nielsen M.R."/>
            <person name="Sondergaard T.E."/>
            <person name="Sorensen J.L."/>
            <person name="Fitzpatrick D.A."/>
            <person name="Frisvad J.C."/>
            <person name="Nielsen K.L."/>
        </authorList>
    </citation>
    <scope>NUCLEOTIDE SEQUENCE</scope>
    <source>
        <strain evidence="2">IBT 17660</strain>
    </source>
</reference>
<dbReference type="Proteomes" id="UP001147760">
    <property type="component" value="Unassembled WGS sequence"/>
</dbReference>
<accession>A0A9X0BKI7</accession>
<proteinExistence type="predicted"/>
<evidence type="ECO:0000256" key="1">
    <source>
        <dbReference type="SAM" id="MobiDB-lite"/>
    </source>
</evidence>
<gene>
    <name evidence="2" type="ORF">N7530_008032</name>
</gene>
<protein>
    <submittedName>
        <fullName evidence="2">Uncharacterized protein</fullName>
    </submittedName>
</protein>
<evidence type="ECO:0000313" key="2">
    <source>
        <dbReference type="EMBL" id="KAJ5470675.1"/>
    </source>
</evidence>
<feature type="compositionally biased region" description="Acidic residues" evidence="1">
    <location>
        <begin position="330"/>
        <end position="354"/>
    </location>
</feature>
<feature type="region of interest" description="Disordered" evidence="1">
    <location>
        <begin position="303"/>
        <end position="357"/>
    </location>
</feature>
<sequence length="385" mass="45076">MCPTPIWIWLFEQKEQSLQQLHRELRYMEPGYITNQATNIDIHPMDFWTGDTDPSLIQFFTPDTDTDFKIANTAFDPEDPVDDPFTWVRAMKDSQDFTPPTRCTINCTRHFRSTSASPQGEIRPPFSGTRSRNVEEDDSLFNSNDQHGFTIQRGATSADGKAAHQLVVMESEECYHDVLPSVGELIVLVRWMLSGFKNHKHQFGRYHRHERPQLDFPTMVISFLPDARVRVLHGYFDEGRLKVAYTQALNFDAEDYADKMDGLLQWAWPLPDGDTTKPIPLPTIEDDEEDEWDEWEKWELRYREDSEDEGLETESDGEGDSTEAQKDLSDYESEFSEEDESDWEDEDPVEDWREEEFMMSADIRRKITERLQEKMRCLGEVRELT</sequence>
<name>A0A9X0BKI7_9EURO</name>
<evidence type="ECO:0000313" key="3">
    <source>
        <dbReference type="Proteomes" id="UP001147760"/>
    </source>
</evidence>
<organism evidence="2 3">
    <name type="scientific">Penicillium desertorum</name>
    <dbReference type="NCBI Taxonomy" id="1303715"/>
    <lineage>
        <taxon>Eukaryota</taxon>
        <taxon>Fungi</taxon>
        <taxon>Dikarya</taxon>
        <taxon>Ascomycota</taxon>
        <taxon>Pezizomycotina</taxon>
        <taxon>Eurotiomycetes</taxon>
        <taxon>Eurotiomycetidae</taxon>
        <taxon>Eurotiales</taxon>
        <taxon>Aspergillaceae</taxon>
        <taxon>Penicillium</taxon>
    </lineage>
</organism>
<keyword evidence="3" id="KW-1185">Reference proteome</keyword>
<comment type="caution">
    <text evidence="2">The sequence shown here is derived from an EMBL/GenBank/DDBJ whole genome shotgun (WGS) entry which is preliminary data.</text>
</comment>